<feature type="compositionally biased region" description="Polar residues" evidence="1">
    <location>
        <begin position="1"/>
        <end position="13"/>
    </location>
</feature>
<feature type="compositionally biased region" description="Low complexity" evidence="1">
    <location>
        <begin position="14"/>
        <end position="29"/>
    </location>
</feature>
<proteinExistence type="predicted"/>
<dbReference type="EMBL" id="JACHES010000002">
    <property type="protein sequence ID" value="MBB6175694.1"/>
    <property type="molecule type" value="Genomic_DNA"/>
</dbReference>
<evidence type="ECO:0000313" key="2">
    <source>
        <dbReference type="EMBL" id="MBB6175694.1"/>
    </source>
</evidence>
<dbReference type="RefSeq" id="WP_281380795.1">
    <property type="nucleotide sequence ID" value="NZ_JACHES010000002.1"/>
</dbReference>
<sequence>MKNTSKGTSLRNNESVLEEQQSSSLQSLAEEGKTCTDGNCAID</sequence>
<accession>A0A7W9YPA4</accession>
<evidence type="ECO:0000256" key="1">
    <source>
        <dbReference type="SAM" id="MobiDB-lite"/>
    </source>
</evidence>
<protein>
    <submittedName>
        <fullName evidence="2">Uncharacterized protein</fullName>
    </submittedName>
</protein>
<dbReference type="Proteomes" id="UP000523528">
    <property type="component" value="Unassembled WGS sequence"/>
</dbReference>
<organism evidence="2 3">
    <name type="scientific">Anoxybacillus tengchongensis</name>
    <dbReference type="NCBI Taxonomy" id="576944"/>
    <lineage>
        <taxon>Bacteria</taxon>
        <taxon>Bacillati</taxon>
        <taxon>Bacillota</taxon>
        <taxon>Bacilli</taxon>
        <taxon>Bacillales</taxon>
        <taxon>Anoxybacillaceae</taxon>
        <taxon>Anoxybacillus</taxon>
    </lineage>
</organism>
<dbReference type="AlphaFoldDB" id="A0A7W9YPA4"/>
<gene>
    <name evidence="2" type="ORF">HNQ82_000505</name>
</gene>
<keyword evidence="3" id="KW-1185">Reference proteome</keyword>
<name>A0A7W9YPA4_9BACL</name>
<evidence type="ECO:0000313" key="3">
    <source>
        <dbReference type="Proteomes" id="UP000523528"/>
    </source>
</evidence>
<feature type="region of interest" description="Disordered" evidence="1">
    <location>
        <begin position="1"/>
        <end position="43"/>
    </location>
</feature>
<comment type="caution">
    <text evidence="2">The sequence shown here is derived from an EMBL/GenBank/DDBJ whole genome shotgun (WGS) entry which is preliminary data.</text>
</comment>
<reference evidence="2 3" key="1">
    <citation type="submission" date="2020-08" db="EMBL/GenBank/DDBJ databases">
        <title>Genomic Encyclopedia of Type Strains, Phase IV (KMG-IV): sequencing the most valuable type-strain genomes for metagenomic binning, comparative biology and taxonomic classification.</title>
        <authorList>
            <person name="Goeker M."/>
        </authorList>
    </citation>
    <scope>NUCLEOTIDE SEQUENCE [LARGE SCALE GENOMIC DNA]</scope>
    <source>
        <strain evidence="2 3">DSM 23211</strain>
    </source>
</reference>